<dbReference type="RefSeq" id="XP_071931582.1">
    <property type="nucleotide sequence ID" value="XM_072075481.1"/>
</dbReference>
<gene>
    <name evidence="6 7 8 9 10 11 12" type="primary">LOC113728825</name>
</gene>
<keyword evidence="1" id="KW-0233">DNA recombination</keyword>
<dbReference type="Gene3D" id="3.40.50.300">
    <property type="entry name" value="P-loop containing nucleotide triphosphate hydrolases"/>
    <property type="match status" value="2"/>
</dbReference>
<dbReference type="RefSeq" id="XP_071931583.1">
    <property type="nucleotide sequence ID" value="XM_072075482.1"/>
</dbReference>
<evidence type="ECO:0000313" key="12">
    <source>
        <dbReference type="RefSeq" id="XP_071931585.1"/>
    </source>
</evidence>
<evidence type="ECO:0000313" key="6">
    <source>
        <dbReference type="RefSeq" id="XP_071931579.1"/>
    </source>
</evidence>
<comment type="cofactor">
    <cofactor evidence="1">
        <name>Mg(2+)</name>
        <dbReference type="ChEBI" id="CHEBI:18420"/>
    </cofactor>
</comment>
<feature type="transmembrane region" description="Helical" evidence="2">
    <location>
        <begin position="107"/>
        <end position="126"/>
    </location>
</feature>
<sequence length="525" mass="59146">MLVLQEISKFLEQMGKSMDDFHLVPDYLGVTLDQRTTKEIETERNIQFTEEDLLLSSKLNAGQKFAYSSIMKQVFSPKKQSFFIDGPGGTGKTFLYRSILATLRSQGYIAIAVALSGIAVSILSGGRIAHSRFKIPLDISGNKSCQVSKQSSTAKLLIEAKLILWDEASMAKKEIIETFDMLLKDIMECDDPFGGKLVVFGGDFRQTLPVIKDATRDVLVQSSFVNSHLWTTLQKITLSENIRAVMDHSFSEFLLRIGEGREPEDEDGKISLCKDMTIPYDGKEASLNRLIESVFGDLNVYFSDPYQMINRCILSGTNNVVDDVNQLIIDRFPRDPHTYISSDRTLNERDQGDYEDFLNSLNPKGLPPHKLILKENCPIILLRNLNPMEGLCNGTRLICRELRHNTICAEIAVGQYRGKRVFLPKIPLQTSDSEKNGIPFKRTQFPVKLCFAMTINKSQGQTLDYVGIYLREPVFSHGQLYVAISRAKSSSAVKALIVPATYRDVVTECKTRNVVFHEVLELARQ</sequence>
<protein>
    <recommendedName>
        <fullName evidence="1">ATP-dependent DNA helicase</fullName>
        <ecNumber evidence="1">5.6.2.3</ecNumber>
    </recommendedName>
</protein>
<name>A0ABM4WIM4_COFAR</name>
<dbReference type="GeneID" id="113728825"/>
<dbReference type="PANTHER" id="PTHR10492:SF100">
    <property type="entry name" value="ATP-DEPENDENT DNA HELICASE"/>
    <property type="match status" value="1"/>
</dbReference>
<dbReference type="RefSeq" id="XP_071931584.1">
    <property type="nucleotide sequence ID" value="XM_072075483.1"/>
</dbReference>
<keyword evidence="1" id="KW-0227">DNA damage</keyword>
<evidence type="ECO:0000313" key="9">
    <source>
        <dbReference type="RefSeq" id="XP_071931582.1"/>
    </source>
</evidence>
<dbReference type="RefSeq" id="XP_071931581.1">
    <property type="nucleotide sequence ID" value="XM_072075480.1"/>
</dbReference>
<organism evidence="5 11">
    <name type="scientific">Coffea arabica</name>
    <name type="common">Arabian coffee</name>
    <dbReference type="NCBI Taxonomy" id="13443"/>
    <lineage>
        <taxon>Eukaryota</taxon>
        <taxon>Viridiplantae</taxon>
        <taxon>Streptophyta</taxon>
        <taxon>Embryophyta</taxon>
        <taxon>Tracheophyta</taxon>
        <taxon>Spermatophyta</taxon>
        <taxon>Magnoliopsida</taxon>
        <taxon>eudicotyledons</taxon>
        <taxon>Gunneridae</taxon>
        <taxon>Pentapetalae</taxon>
        <taxon>asterids</taxon>
        <taxon>lamiids</taxon>
        <taxon>Gentianales</taxon>
        <taxon>Rubiaceae</taxon>
        <taxon>Ixoroideae</taxon>
        <taxon>Gardenieae complex</taxon>
        <taxon>Bertiereae - Coffeeae clade</taxon>
        <taxon>Coffeeae</taxon>
        <taxon>Coffea</taxon>
    </lineage>
</organism>
<evidence type="ECO:0000256" key="1">
    <source>
        <dbReference type="RuleBase" id="RU363044"/>
    </source>
</evidence>
<proteinExistence type="inferred from homology"/>
<keyword evidence="1" id="KW-0547">Nucleotide-binding</keyword>
<keyword evidence="5" id="KW-1185">Reference proteome</keyword>
<dbReference type="Pfam" id="PF21530">
    <property type="entry name" value="Pif1_2B_dom"/>
    <property type="match status" value="1"/>
</dbReference>
<keyword evidence="1" id="KW-0378">Hydrolase</keyword>
<dbReference type="RefSeq" id="XP_071931580.1">
    <property type="nucleotide sequence ID" value="XM_072075479.1"/>
</dbReference>
<keyword evidence="2" id="KW-0472">Membrane</keyword>
<feature type="domain" description="DNA helicase Pif1-like DEAD-box helicase" evidence="3">
    <location>
        <begin position="58"/>
        <end position="266"/>
    </location>
</feature>
<dbReference type="PANTHER" id="PTHR10492">
    <property type="match status" value="1"/>
</dbReference>
<dbReference type="Pfam" id="PF05970">
    <property type="entry name" value="PIF1"/>
    <property type="match status" value="1"/>
</dbReference>
<keyword evidence="2" id="KW-1133">Transmembrane helix</keyword>
<evidence type="ECO:0000259" key="4">
    <source>
        <dbReference type="Pfam" id="PF21530"/>
    </source>
</evidence>
<keyword evidence="1" id="KW-0067">ATP-binding</keyword>
<dbReference type="RefSeq" id="XP_071931579.1">
    <property type="nucleotide sequence ID" value="XM_072075478.1"/>
</dbReference>
<evidence type="ECO:0000256" key="2">
    <source>
        <dbReference type="SAM" id="Phobius"/>
    </source>
</evidence>
<reference evidence="6 7" key="1">
    <citation type="submission" date="2025-05" db="UniProtKB">
        <authorList>
            <consortium name="RefSeq"/>
        </authorList>
    </citation>
    <scope>IDENTIFICATION</scope>
    <source>
        <tissue evidence="6 7">Leaves</tissue>
    </source>
</reference>
<feature type="domain" description="DNA helicase Pif1-like 2B" evidence="4">
    <location>
        <begin position="356"/>
        <end position="401"/>
    </location>
</feature>
<evidence type="ECO:0000313" key="11">
    <source>
        <dbReference type="RefSeq" id="XP_071931584.1"/>
    </source>
</evidence>
<dbReference type="InterPro" id="IPR010285">
    <property type="entry name" value="DNA_helicase_pif1-like_DEAD"/>
</dbReference>
<dbReference type="InterPro" id="IPR027417">
    <property type="entry name" value="P-loop_NTPase"/>
</dbReference>
<dbReference type="SUPFAM" id="SSF52540">
    <property type="entry name" value="P-loop containing nucleoside triphosphate hydrolases"/>
    <property type="match status" value="2"/>
</dbReference>
<dbReference type="InterPro" id="IPR049163">
    <property type="entry name" value="Pif1-like_2B_dom"/>
</dbReference>
<keyword evidence="2" id="KW-0812">Transmembrane</keyword>
<comment type="catalytic activity">
    <reaction evidence="1">
        <text>ATP + H2O = ADP + phosphate + H(+)</text>
        <dbReference type="Rhea" id="RHEA:13065"/>
        <dbReference type="ChEBI" id="CHEBI:15377"/>
        <dbReference type="ChEBI" id="CHEBI:15378"/>
        <dbReference type="ChEBI" id="CHEBI:30616"/>
        <dbReference type="ChEBI" id="CHEBI:43474"/>
        <dbReference type="ChEBI" id="CHEBI:456216"/>
        <dbReference type="EC" id="5.6.2.3"/>
    </reaction>
</comment>
<keyword evidence="1" id="KW-0347">Helicase</keyword>
<dbReference type="CDD" id="cd18809">
    <property type="entry name" value="SF1_C_RecD"/>
    <property type="match status" value="1"/>
</dbReference>
<evidence type="ECO:0000313" key="8">
    <source>
        <dbReference type="RefSeq" id="XP_071931581.1"/>
    </source>
</evidence>
<keyword evidence="1" id="KW-0234">DNA repair</keyword>
<evidence type="ECO:0000313" key="5">
    <source>
        <dbReference type="Proteomes" id="UP001652660"/>
    </source>
</evidence>
<evidence type="ECO:0000313" key="10">
    <source>
        <dbReference type="RefSeq" id="XP_071931583.1"/>
    </source>
</evidence>
<dbReference type="Proteomes" id="UP001652660">
    <property type="component" value="Chromosome 2c"/>
</dbReference>
<evidence type="ECO:0000259" key="3">
    <source>
        <dbReference type="Pfam" id="PF05970"/>
    </source>
</evidence>
<comment type="similarity">
    <text evidence="1">Belongs to the helicase family.</text>
</comment>
<dbReference type="RefSeq" id="XP_071931585.1">
    <property type="nucleotide sequence ID" value="XM_072075484.1"/>
</dbReference>
<accession>A0ABM4WIM4</accession>
<evidence type="ECO:0000313" key="7">
    <source>
        <dbReference type="RefSeq" id="XP_071931580.1"/>
    </source>
</evidence>
<dbReference type="EC" id="5.6.2.3" evidence="1"/>